<dbReference type="Gene3D" id="3.40.630.150">
    <property type="entry name" value="Malonyl-CoA decarboxylase, catalytic domain"/>
    <property type="match status" value="1"/>
</dbReference>
<dbReference type="GO" id="GO:0050080">
    <property type="term" value="F:malonyl-CoA decarboxylase activity"/>
    <property type="evidence" value="ECO:0007669"/>
    <property type="project" value="InterPro"/>
</dbReference>
<proteinExistence type="predicted"/>
<keyword evidence="4" id="KW-1185">Reference proteome</keyword>
<feature type="domain" description="Malonyl-CoA decarboxylase N-terminal" evidence="2">
    <location>
        <begin position="91"/>
        <end position="178"/>
    </location>
</feature>
<dbReference type="InterPro" id="IPR038917">
    <property type="entry name" value="Malonyl_CoA_deC"/>
</dbReference>
<organism evidence="3 4">
    <name type="scientific">Ottowia cancrivicina</name>
    <dbReference type="NCBI Taxonomy" id="3040346"/>
    <lineage>
        <taxon>Bacteria</taxon>
        <taxon>Pseudomonadati</taxon>
        <taxon>Pseudomonadota</taxon>
        <taxon>Betaproteobacteria</taxon>
        <taxon>Burkholderiales</taxon>
        <taxon>Comamonadaceae</taxon>
        <taxon>Ottowia</taxon>
    </lineage>
</organism>
<evidence type="ECO:0000313" key="3">
    <source>
        <dbReference type="EMBL" id="MDG9699184.1"/>
    </source>
</evidence>
<dbReference type="Pfam" id="PF17408">
    <property type="entry name" value="MCD_N"/>
    <property type="match status" value="1"/>
</dbReference>
<dbReference type="Proteomes" id="UP001237156">
    <property type="component" value="Unassembled WGS sequence"/>
</dbReference>
<accession>A0AAW6RKU1</accession>
<comment type="caution">
    <text evidence="3">The sequence shown here is derived from an EMBL/GenBank/DDBJ whole genome shotgun (WGS) entry which is preliminary data.</text>
</comment>
<dbReference type="EMBL" id="JARVII010000008">
    <property type="protein sequence ID" value="MDG9699184.1"/>
    <property type="molecule type" value="Genomic_DNA"/>
</dbReference>
<dbReference type="Gene3D" id="1.20.140.90">
    <property type="entry name" value="Malonyl-CoA decarboxylase, oligemerization domain"/>
    <property type="match status" value="1"/>
</dbReference>
<gene>
    <name evidence="3" type="ORF">QB898_05515</name>
</gene>
<name>A0AAW6RKU1_9BURK</name>
<evidence type="ECO:0000259" key="1">
    <source>
        <dbReference type="Pfam" id="PF05292"/>
    </source>
</evidence>
<dbReference type="AlphaFoldDB" id="A0AAW6RKU1"/>
<dbReference type="InterPro" id="IPR007956">
    <property type="entry name" value="Malonyl_CoA_deC_C"/>
</dbReference>
<dbReference type="PANTHER" id="PTHR28641:SF1">
    <property type="entry name" value="MALONYL-COA DECARBOXYLASE, MITOCHONDRIAL"/>
    <property type="match status" value="1"/>
</dbReference>
<dbReference type="GO" id="GO:0006633">
    <property type="term" value="P:fatty acid biosynthetic process"/>
    <property type="evidence" value="ECO:0007669"/>
    <property type="project" value="InterPro"/>
</dbReference>
<dbReference type="PANTHER" id="PTHR28641">
    <property type="match status" value="1"/>
</dbReference>
<protein>
    <submittedName>
        <fullName evidence="3">Malonyl-CoA decarboxylase family protein</fullName>
    </submittedName>
</protein>
<dbReference type="Pfam" id="PF05292">
    <property type="entry name" value="MCD"/>
    <property type="match status" value="1"/>
</dbReference>
<dbReference type="InterPro" id="IPR042303">
    <property type="entry name" value="Malonyl_CoA_deC_C_sf"/>
</dbReference>
<dbReference type="InterPro" id="IPR035372">
    <property type="entry name" value="MCD_N"/>
</dbReference>
<evidence type="ECO:0000313" key="4">
    <source>
        <dbReference type="Proteomes" id="UP001237156"/>
    </source>
</evidence>
<dbReference type="RefSeq" id="WP_279524128.1">
    <property type="nucleotide sequence ID" value="NZ_JARVII010000008.1"/>
</dbReference>
<reference evidence="3 4" key="1">
    <citation type="submission" date="2023-04" db="EMBL/GenBank/DDBJ databases">
        <title>Ottowia paracancer sp. nov., isolated from human stomach.</title>
        <authorList>
            <person name="Song Y."/>
        </authorList>
    </citation>
    <scope>NUCLEOTIDE SEQUENCE [LARGE SCALE GENOMIC DNA]</scope>
    <source>
        <strain evidence="3 4">10c7w1</strain>
    </source>
</reference>
<evidence type="ECO:0000259" key="2">
    <source>
        <dbReference type="Pfam" id="PF17408"/>
    </source>
</evidence>
<feature type="domain" description="Malonyl-CoA decarboxylase C-terminal" evidence="1">
    <location>
        <begin position="181"/>
        <end position="443"/>
    </location>
</feature>
<dbReference type="InterPro" id="IPR038351">
    <property type="entry name" value="MCD_N_sf"/>
</dbReference>
<sequence length="470" mass="51647">MKKTAGPALSPAAESATARTMRERLGSLLGRQGEALSPRVLRRTLAELQAVGNPLISDVEGARLAAGVAQWYARATAQQRHDCWLLMSEQFAPDVSMLEEARRDYEAALGTPAEAQAEVCLRRAFVSPRTRLLQRFAAFPDGMRFLVDMRAELLPALKSDKRLLALDAELQALFSTWFDVAFLDLQRISWQSPAALVEKLIKYEAVHDITSWADAKNRLDEDRRCYGFFHPRLPGEPLIFVEVALLQDMAASIPPLLDESAAHADLSRANTAIFYSISNTQQGLKGVSFGDSLIKRVVEALRAEFGQIKTFATLSPIPGLRGWVQAHAGELLQAASSRSRQALARQLGAASKGDKGDVTAEALLKALDGVAALDEKSPLARWLLAAAARYLGRETDAQKRPLDAVARFHLGNGARVERINWLGDPSAKGLKQSWGLMVNYYYDLRRLDKHRALLAQGKIAVSGAVESLRE</sequence>